<evidence type="ECO:0000313" key="2">
    <source>
        <dbReference type="Proteomes" id="UP001164539"/>
    </source>
</evidence>
<comment type="caution">
    <text evidence="1">The sequence shown here is derived from an EMBL/GenBank/DDBJ whole genome shotgun (WGS) entry which is preliminary data.</text>
</comment>
<evidence type="ECO:0000313" key="1">
    <source>
        <dbReference type="EMBL" id="KAJ4724846.1"/>
    </source>
</evidence>
<keyword evidence="2" id="KW-1185">Reference proteome</keyword>
<protein>
    <submittedName>
        <fullName evidence="1">Agamous-like MADS-box protein</fullName>
    </submittedName>
</protein>
<gene>
    <name evidence="1" type="ORF">OWV82_003786</name>
</gene>
<dbReference type="EMBL" id="CM051395">
    <property type="protein sequence ID" value="KAJ4724846.1"/>
    <property type="molecule type" value="Genomic_DNA"/>
</dbReference>
<proteinExistence type="predicted"/>
<dbReference type="Proteomes" id="UP001164539">
    <property type="component" value="Chromosome 2"/>
</dbReference>
<organism evidence="1 2">
    <name type="scientific">Melia azedarach</name>
    <name type="common">Chinaberry tree</name>
    <dbReference type="NCBI Taxonomy" id="155640"/>
    <lineage>
        <taxon>Eukaryota</taxon>
        <taxon>Viridiplantae</taxon>
        <taxon>Streptophyta</taxon>
        <taxon>Embryophyta</taxon>
        <taxon>Tracheophyta</taxon>
        <taxon>Spermatophyta</taxon>
        <taxon>Magnoliopsida</taxon>
        <taxon>eudicotyledons</taxon>
        <taxon>Gunneridae</taxon>
        <taxon>Pentapetalae</taxon>
        <taxon>rosids</taxon>
        <taxon>malvids</taxon>
        <taxon>Sapindales</taxon>
        <taxon>Meliaceae</taxon>
        <taxon>Melia</taxon>
    </lineage>
</organism>
<name>A0ACC1YN41_MELAZ</name>
<accession>A0ACC1YN41</accession>
<sequence>MSSSITNTNNGGNNDNHNTRKKTKGRQKIEIKKLQNKSSLQVTFSKRRTGLFSKAMELCILCGAEVGIIVFSPNGKIFVVGHPDFDIILNRYLGENQYDQAMTVPLVQQYNREYEEALIELEMEKKRGKIIEEEKEKNNGGRAWWEESTDDMGIEELEEYVKALKNLRSKVESRVNEMMMNEYLIPNNINTMNQEDGFRNIVSSSNNEEISANGGCTVVDFDFGENFSIIHNSNE</sequence>
<reference evidence="1 2" key="1">
    <citation type="journal article" date="2023" name="Science">
        <title>Complex scaffold remodeling in plant triterpene biosynthesis.</title>
        <authorList>
            <person name="De La Pena R."/>
            <person name="Hodgson H."/>
            <person name="Liu J.C."/>
            <person name="Stephenson M.J."/>
            <person name="Martin A.C."/>
            <person name="Owen C."/>
            <person name="Harkess A."/>
            <person name="Leebens-Mack J."/>
            <person name="Jimenez L.E."/>
            <person name="Osbourn A."/>
            <person name="Sattely E.S."/>
        </authorList>
    </citation>
    <scope>NUCLEOTIDE SEQUENCE [LARGE SCALE GENOMIC DNA]</scope>
    <source>
        <strain evidence="2">cv. JPN11</strain>
        <tissue evidence="1">Leaf</tissue>
    </source>
</reference>